<name>A0A9J5YNG2_SOLCO</name>
<accession>A0A9J5YNG2</accession>
<dbReference type="EMBL" id="JACXVP010000006">
    <property type="protein sequence ID" value="KAG5601263.1"/>
    <property type="molecule type" value="Genomic_DNA"/>
</dbReference>
<sequence length="262" mass="29445">MAKFKVCFFMYLLTRCVSDFEKTDKLKQSLPSGVMDVNKEPLTMMVNMKQGFKSYVNHDVADRQNIELTEEEYNHVRNLRHGNTSCAGAGDNNDCKENLAGNMSLLSDAYDHHWIIDLGATHHIKSCKQMLAEFSSLSDKKSNTVQHPTGNRDHIMNTRNTIIMGCYKTFSANKHVLMPHDDTRDIIHDADTGDIMHDALNESTDPLTAEEDKIPNEASTDETSSEATHAIVTTVPLPTRPNRAIHTFISMEEQASMDSIAQ</sequence>
<protein>
    <submittedName>
        <fullName evidence="2">Uncharacterized protein</fullName>
    </submittedName>
</protein>
<keyword evidence="3" id="KW-1185">Reference proteome</keyword>
<feature type="chain" id="PRO_5039925195" evidence="1">
    <location>
        <begin position="19"/>
        <end position="262"/>
    </location>
</feature>
<reference evidence="2 3" key="1">
    <citation type="submission" date="2020-09" db="EMBL/GenBank/DDBJ databases">
        <title>De no assembly of potato wild relative species, Solanum commersonii.</title>
        <authorList>
            <person name="Cho K."/>
        </authorList>
    </citation>
    <scope>NUCLEOTIDE SEQUENCE [LARGE SCALE GENOMIC DNA]</scope>
    <source>
        <strain evidence="2">LZ3.2</strain>
        <tissue evidence="2">Leaf</tissue>
    </source>
</reference>
<organism evidence="2 3">
    <name type="scientific">Solanum commersonii</name>
    <name type="common">Commerson's wild potato</name>
    <name type="synonym">Commerson's nightshade</name>
    <dbReference type="NCBI Taxonomy" id="4109"/>
    <lineage>
        <taxon>Eukaryota</taxon>
        <taxon>Viridiplantae</taxon>
        <taxon>Streptophyta</taxon>
        <taxon>Embryophyta</taxon>
        <taxon>Tracheophyta</taxon>
        <taxon>Spermatophyta</taxon>
        <taxon>Magnoliopsida</taxon>
        <taxon>eudicotyledons</taxon>
        <taxon>Gunneridae</taxon>
        <taxon>Pentapetalae</taxon>
        <taxon>asterids</taxon>
        <taxon>lamiids</taxon>
        <taxon>Solanales</taxon>
        <taxon>Solanaceae</taxon>
        <taxon>Solanoideae</taxon>
        <taxon>Solaneae</taxon>
        <taxon>Solanum</taxon>
    </lineage>
</organism>
<evidence type="ECO:0000313" key="3">
    <source>
        <dbReference type="Proteomes" id="UP000824120"/>
    </source>
</evidence>
<evidence type="ECO:0000313" key="2">
    <source>
        <dbReference type="EMBL" id="KAG5601263.1"/>
    </source>
</evidence>
<dbReference type="AlphaFoldDB" id="A0A9J5YNG2"/>
<dbReference type="Proteomes" id="UP000824120">
    <property type="component" value="Chromosome 6"/>
</dbReference>
<proteinExistence type="predicted"/>
<gene>
    <name evidence="2" type="ORF">H5410_032633</name>
</gene>
<keyword evidence="1" id="KW-0732">Signal</keyword>
<evidence type="ECO:0000256" key="1">
    <source>
        <dbReference type="SAM" id="SignalP"/>
    </source>
</evidence>
<comment type="caution">
    <text evidence="2">The sequence shown here is derived from an EMBL/GenBank/DDBJ whole genome shotgun (WGS) entry which is preliminary data.</text>
</comment>
<feature type="signal peptide" evidence="1">
    <location>
        <begin position="1"/>
        <end position="18"/>
    </location>
</feature>